<evidence type="ECO:0000256" key="7">
    <source>
        <dbReference type="ARBA" id="ARBA00022679"/>
    </source>
</evidence>
<evidence type="ECO:0000256" key="19">
    <source>
        <dbReference type="SAM" id="MobiDB-lite"/>
    </source>
</evidence>
<evidence type="ECO:0000256" key="12">
    <source>
        <dbReference type="ARBA" id="ARBA00023163"/>
    </source>
</evidence>
<dbReference type="HOGENOM" id="CLU_000487_2_4_1"/>
<dbReference type="Gene3D" id="3.30.70.2850">
    <property type="match status" value="1"/>
</dbReference>
<evidence type="ECO:0000256" key="1">
    <source>
        <dbReference type="ARBA" id="ARBA00004604"/>
    </source>
</evidence>
<keyword evidence="7" id="KW-0808">Transferase</keyword>
<dbReference type="STRING" id="126957.T1JBE4"/>
<dbReference type="Gene3D" id="1.10.150.390">
    <property type="match status" value="1"/>
</dbReference>
<evidence type="ECO:0000256" key="9">
    <source>
        <dbReference type="ARBA" id="ARBA00022723"/>
    </source>
</evidence>
<dbReference type="FunFam" id="2.40.40.20:FF:000019">
    <property type="entry name" value="DNA-directed RNA polymerase II subunit RPB1"/>
    <property type="match status" value="1"/>
</dbReference>
<evidence type="ECO:0000256" key="11">
    <source>
        <dbReference type="ARBA" id="ARBA00022842"/>
    </source>
</evidence>
<comment type="subunit">
    <text evidence="3">Component of the RNA polymerase I (Pol I) complex consisting of at least 13 subunits.</text>
</comment>
<keyword evidence="22" id="KW-1185">Reference proteome</keyword>
<dbReference type="GO" id="GO:0046872">
    <property type="term" value="F:metal ion binding"/>
    <property type="evidence" value="ECO:0007669"/>
    <property type="project" value="UniProtKB-KW"/>
</dbReference>
<dbReference type="EMBL" id="JH432010">
    <property type="status" value="NOT_ANNOTATED_CDS"/>
    <property type="molecule type" value="Genomic_DNA"/>
</dbReference>
<dbReference type="CDD" id="cd02735">
    <property type="entry name" value="RNAP_I_Rpa1_C"/>
    <property type="match status" value="1"/>
</dbReference>
<dbReference type="Pfam" id="PF04983">
    <property type="entry name" value="RNA_pol_Rpb1_3"/>
    <property type="match status" value="1"/>
</dbReference>
<dbReference type="InterPro" id="IPR047107">
    <property type="entry name" value="DNA-dir_RNA_pol1_lsu_C"/>
</dbReference>
<dbReference type="InterPro" id="IPR015699">
    <property type="entry name" value="DNA-dir_RNA_pol1_lsu_N"/>
</dbReference>
<keyword evidence="13" id="KW-0539">Nucleus</keyword>
<evidence type="ECO:0000256" key="16">
    <source>
        <dbReference type="ARBA" id="ARBA00074245"/>
    </source>
</evidence>
<evidence type="ECO:0000256" key="3">
    <source>
        <dbReference type="ARBA" id="ARBA00011251"/>
    </source>
</evidence>
<evidence type="ECO:0000256" key="13">
    <source>
        <dbReference type="ARBA" id="ARBA00023242"/>
    </source>
</evidence>
<evidence type="ECO:0000256" key="14">
    <source>
        <dbReference type="ARBA" id="ARBA00048552"/>
    </source>
</evidence>
<dbReference type="GO" id="GO:0006351">
    <property type="term" value="P:DNA-templated transcription"/>
    <property type="evidence" value="ECO:0007669"/>
    <property type="project" value="InterPro"/>
</dbReference>
<dbReference type="OMA" id="NREDYQQ"/>
<feature type="compositionally biased region" description="Acidic residues" evidence="19">
    <location>
        <begin position="1138"/>
        <end position="1157"/>
    </location>
</feature>
<dbReference type="CDD" id="cd00084">
    <property type="entry name" value="HMG-box_SF"/>
    <property type="match status" value="1"/>
</dbReference>
<feature type="domain" description="RNA polymerase N-terminal" evidence="20">
    <location>
        <begin position="51"/>
        <end position="380"/>
    </location>
</feature>
<organism evidence="21 22">
    <name type="scientific">Strigamia maritima</name>
    <name type="common">European centipede</name>
    <name type="synonym">Geophilus maritimus</name>
    <dbReference type="NCBI Taxonomy" id="126957"/>
    <lineage>
        <taxon>Eukaryota</taxon>
        <taxon>Metazoa</taxon>
        <taxon>Ecdysozoa</taxon>
        <taxon>Arthropoda</taxon>
        <taxon>Myriapoda</taxon>
        <taxon>Chilopoda</taxon>
        <taxon>Pleurostigmophora</taxon>
        <taxon>Geophilomorpha</taxon>
        <taxon>Linotaeniidae</taxon>
        <taxon>Strigamia</taxon>
    </lineage>
</organism>
<proteinExistence type="inferred from homology"/>
<dbReference type="InterPro" id="IPR007083">
    <property type="entry name" value="RNA_pol_Rpb1_4"/>
</dbReference>
<dbReference type="Gene3D" id="6.10.250.2940">
    <property type="match status" value="1"/>
</dbReference>
<dbReference type="EnsemblMetazoa" id="SMAR011086-RA">
    <property type="protein sequence ID" value="SMAR011086-PA"/>
    <property type="gene ID" value="SMAR011086"/>
</dbReference>
<dbReference type="GO" id="GO:0003899">
    <property type="term" value="F:DNA-directed RNA polymerase activity"/>
    <property type="evidence" value="ECO:0007669"/>
    <property type="project" value="UniProtKB-EC"/>
</dbReference>
<dbReference type="Gene3D" id="1.10.274.100">
    <property type="entry name" value="RNA polymerase Rpb1, domain 3"/>
    <property type="match status" value="1"/>
</dbReference>
<keyword evidence="8" id="KW-0548">Nucleotidyltransferase</keyword>
<dbReference type="Gene3D" id="1.10.132.30">
    <property type="match status" value="1"/>
</dbReference>
<dbReference type="Gene3D" id="3.30.1490.180">
    <property type="entry name" value="RNA polymerase ii"/>
    <property type="match status" value="1"/>
</dbReference>
<comment type="function">
    <text evidence="15">DNA-dependent RNA polymerase catalyzes the transcription of DNA into RNA using the four ribonucleoside triphosphates as substrates. Largest and catalytic core component of RNA polymerase I which synthesizes ribosomal RNA precursors. Forms the polymerase active center together with the second largest subunit. A single stranded DNA template strand of the promoter is positioned within the central active site cleft of Pol I. A bridging helix emanates from RPA1 and crosses the cleft near the catalytic site and is thought to promote translocation of Pol I by acting as a ratchet that moves the RNA-DNA hybrid through the active site by switching from straight to bent conformations at each step of nucleotide addition.</text>
</comment>
<dbReference type="PhylomeDB" id="T1JBE4"/>
<dbReference type="InterPro" id="IPR000722">
    <property type="entry name" value="RNA_pol_asu"/>
</dbReference>
<dbReference type="Pfam" id="PF00623">
    <property type="entry name" value="RNA_pol_Rpb1_2"/>
    <property type="match status" value="1"/>
</dbReference>
<keyword evidence="6" id="KW-0597">Phosphoprotein</keyword>
<evidence type="ECO:0000256" key="2">
    <source>
        <dbReference type="ARBA" id="ARBA00006460"/>
    </source>
</evidence>
<evidence type="ECO:0000313" key="21">
    <source>
        <dbReference type="EnsemblMetazoa" id="SMAR011086-PA"/>
    </source>
</evidence>
<dbReference type="PANTHER" id="PTHR19376:SF11">
    <property type="entry name" value="DNA-DIRECTED RNA POLYMERASE I SUBUNIT RPA1"/>
    <property type="match status" value="1"/>
</dbReference>
<reference evidence="21" key="2">
    <citation type="submission" date="2015-02" db="UniProtKB">
        <authorList>
            <consortium name="EnsemblMetazoa"/>
        </authorList>
    </citation>
    <scope>IDENTIFICATION</scope>
</reference>
<protein>
    <recommendedName>
        <fullName evidence="16">DNA-directed RNA polymerase I subunit RPA1</fullName>
        <ecNumber evidence="4">2.7.7.6</ecNumber>
    </recommendedName>
    <alternativeName>
        <fullName evidence="18">DNA-directed RNA polymerase I largest subunit</fullName>
    </alternativeName>
    <alternativeName>
        <fullName evidence="17">DNA-directed RNA polymerase I subunit rpa1</fullName>
    </alternativeName>
</protein>
<dbReference type="InterPro" id="IPR007081">
    <property type="entry name" value="RNA_pol_Rpb1_5"/>
</dbReference>
<dbReference type="Pfam" id="PF04998">
    <property type="entry name" value="RNA_pol_Rpb1_5"/>
    <property type="match status" value="1"/>
</dbReference>
<keyword evidence="11" id="KW-0460">Magnesium</keyword>
<evidence type="ECO:0000256" key="10">
    <source>
        <dbReference type="ARBA" id="ARBA00022833"/>
    </source>
</evidence>
<dbReference type="InterPro" id="IPR045867">
    <property type="entry name" value="DNA-dir_RpoC_beta_prime"/>
</dbReference>
<name>T1JBE4_STRMM</name>
<evidence type="ECO:0000256" key="18">
    <source>
        <dbReference type="ARBA" id="ARBA00078097"/>
    </source>
</evidence>
<sequence length="1412" mass="159967">MMIEGEEERKEGLQTILTPSDAQDHLIKIWERESEFLKYLFPILSSISPVDTFIRSVILVPPPRFRPLNHLGDQKYENPQNINLTRIVQTCMVMRHILSKGVDTTNDDDFERSLRKLDGKSKNEKLNSAWNLLQCHVNAVLDNDPNSKTGDKSTSGVKQTIEKKEGLFRQNMMGKRVNYAARSVISPDPYISIEEIGIPEVFAKKLVYPQLVTPFNVNELRQAVINGPDIHPGATMVENSDGTRVRLDKSEVNRTAIAVQLLTPGVNKELDGCKKVYRHVINDDMLLVNRQPTLHKPSIMAHKARVLKGERTLRLHYSNCKTYNADFDGDEMNIHFPQSELAKAEARLIANVSNQFLVPKDGTPLGGLIQDHMISGVLMTVRGRFFKREDYLQLVLKAIPFLPRKIKTLPPAILKPTVLWSGKQILSTVLINLIPKDKPLITLEGVSKIANKSWQKFPPREWTTGGKIVEPDMSEYEVIIRNGQLLCGVLDKAHYGPTAFGLIHCCYELYGGVISSEILSALGRLFNSFIQNIGFSLGSLDIVSGKKADKKRKKAIIKAQKIGYEVAAEALSIQNHDDVELINDKIEAAHFDLDDTHMKGLDMEMKSKTDKLSNQISQIVMPNGLLKIFPENNLQLMVLSGAKGSTVNSMQISCSLGQIELEGRRPSLTPSGRTLPSFRPYDVTPRAGGFVAGRFATGIELQEFFFHCMAGREGLIDTAVKTSRSGYLQRCLIKHLEALHVNYDSTVRDCDGSVIQFLYGEDGLDIQKSTYMQEKQLPFLVKNYGAIYDEKKIKQLKAYTDEDGISTRTKSIMKWKKIHGKETKCKLSPLKYFSTKYRGSDRNELLNMWKNLDEGEKQKYIKKAAPCPAPVVSKLNPDRHFGAIVERLEQLMDDYLDVNPDKLIDNLPGISSEHFKDMMKLKAMHCVCEPGEAVGLLAAQSVGEPSTQMTLNTFHFAGRGDMNVTLGIPRMREILMSASEKIATPSMDIPFRKFTVDKAEEMKLKLYRVYLNQVIDYINITDTLNIDCDNRYRIYKLHFKFLRHRNYRDVYYTTPAKVLQYMEKKFIKALLKVLKECTITQGPLTTNETLKDKRSEKNEDEAEEGKNDEELDENSDEEDEDTAAARSKKQRGDGAYEEKEEEDDVGKETGDDEMDDEMNTVGDELEVMNLDGEDEEKEGVRDDGEYKAKVKDKEKRKRINYVLALSSDIWDYDFDSKKGEWCEISLKYFLSASTVDMMSILQAECKKSIIYQIPDIGRAVLREVNGELYIKTDGANIPKMFEFHEIFDLNRLHCNNIQLVASAYGIEAARRIIVKEIQDVFSVYGIQVDPRHLFLIADYMTFDGTYTGLNRFAMQTNTSPLQQMSFETTMQFLQTATLQDSIDTLKSPSAQLVVGNVVGMGTGSFNLVQNMC</sequence>
<comment type="similarity">
    <text evidence="2">Belongs to the RNA polymerase beta' chain family.</text>
</comment>
<dbReference type="CDD" id="cd01435">
    <property type="entry name" value="RNAP_I_RPA1_N"/>
    <property type="match status" value="1"/>
</dbReference>
<evidence type="ECO:0000256" key="4">
    <source>
        <dbReference type="ARBA" id="ARBA00012418"/>
    </source>
</evidence>
<dbReference type="SMART" id="SM00663">
    <property type="entry name" value="RPOLA_N"/>
    <property type="match status" value="1"/>
</dbReference>
<dbReference type="Gene3D" id="2.40.40.20">
    <property type="match status" value="1"/>
</dbReference>
<evidence type="ECO:0000256" key="15">
    <source>
        <dbReference type="ARBA" id="ARBA00053996"/>
    </source>
</evidence>
<evidence type="ECO:0000256" key="8">
    <source>
        <dbReference type="ARBA" id="ARBA00022695"/>
    </source>
</evidence>
<keyword evidence="10" id="KW-0862">Zinc</keyword>
<evidence type="ECO:0000259" key="20">
    <source>
        <dbReference type="SMART" id="SM00663"/>
    </source>
</evidence>
<dbReference type="SUPFAM" id="SSF64484">
    <property type="entry name" value="beta and beta-prime subunits of DNA dependent RNA-polymerase"/>
    <property type="match status" value="1"/>
</dbReference>
<feature type="region of interest" description="Disordered" evidence="19">
    <location>
        <begin position="1089"/>
        <end position="1157"/>
    </location>
</feature>
<dbReference type="EC" id="2.7.7.6" evidence="4"/>
<evidence type="ECO:0000256" key="6">
    <source>
        <dbReference type="ARBA" id="ARBA00022553"/>
    </source>
</evidence>
<keyword evidence="12" id="KW-0804">Transcription</keyword>
<keyword evidence="5" id="KW-0240">DNA-directed RNA polymerase</keyword>
<dbReference type="eggNOG" id="KOG0262">
    <property type="taxonomic scope" value="Eukaryota"/>
</dbReference>
<dbReference type="PANTHER" id="PTHR19376">
    <property type="entry name" value="DNA-DIRECTED RNA POLYMERASE"/>
    <property type="match status" value="1"/>
</dbReference>
<dbReference type="FunFam" id="1.10.274.100:FF:000012">
    <property type="entry name" value="DNA-directed RNA polymerase subunit"/>
    <property type="match status" value="1"/>
</dbReference>
<feature type="compositionally biased region" description="Acidic residues" evidence="19">
    <location>
        <begin position="1098"/>
        <end position="1122"/>
    </location>
</feature>
<evidence type="ECO:0000256" key="17">
    <source>
        <dbReference type="ARBA" id="ARBA00074527"/>
    </source>
</evidence>
<evidence type="ECO:0000256" key="5">
    <source>
        <dbReference type="ARBA" id="ARBA00022478"/>
    </source>
</evidence>
<accession>T1JBE4</accession>
<dbReference type="InterPro" id="IPR038120">
    <property type="entry name" value="Rpb1_funnel_sf"/>
</dbReference>
<comment type="catalytic activity">
    <reaction evidence="14">
        <text>RNA(n) + a ribonucleoside 5'-triphosphate = RNA(n+1) + diphosphate</text>
        <dbReference type="Rhea" id="RHEA:21248"/>
        <dbReference type="Rhea" id="RHEA-COMP:14527"/>
        <dbReference type="Rhea" id="RHEA-COMP:17342"/>
        <dbReference type="ChEBI" id="CHEBI:33019"/>
        <dbReference type="ChEBI" id="CHEBI:61557"/>
        <dbReference type="ChEBI" id="CHEBI:140395"/>
        <dbReference type="EC" id="2.7.7.6"/>
    </reaction>
</comment>
<reference evidence="22" key="1">
    <citation type="submission" date="2011-05" db="EMBL/GenBank/DDBJ databases">
        <authorList>
            <person name="Richards S.R."/>
            <person name="Qu J."/>
            <person name="Jiang H."/>
            <person name="Jhangiani S.N."/>
            <person name="Agravi P."/>
            <person name="Goodspeed R."/>
            <person name="Gross S."/>
            <person name="Mandapat C."/>
            <person name="Jackson L."/>
            <person name="Mathew T."/>
            <person name="Pu L."/>
            <person name="Thornton R."/>
            <person name="Saada N."/>
            <person name="Wilczek-Boney K.B."/>
            <person name="Lee S."/>
            <person name="Kovar C."/>
            <person name="Wu Y."/>
            <person name="Scherer S.E."/>
            <person name="Worley K.C."/>
            <person name="Muzny D.M."/>
            <person name="Gibbs R."/>
        </authorList>
    </citation>
    <scope>NUCLEOTIDE SEQUENCE</scope>
    <source>
        <strain evidence="22">Brora</strain>
    </source>
</reference>
<dbReference type="InterPro" id="IPR006592">
    <property type="entry name" value="RNA_pol_N"/>
</dbReference>
<dbReference type="GO" id="GO:0003677">
    <property type="term" value="F:DNA binding"/>
    <property type="evidence" value="ECO:0007669"/>
    <property type="project" value="InterPro"/>
</dbReference>
<dbReference type="Pfam" id="PF05000">
    <property type="entry name" value="RNA_pol_Rpb1_4"/>
    <property type="match status" value="1"/>
</dbReference>
<comment type="subcellular location">
    <subcellularLocation>
        <location evidence="1">Nucleus</location>
        <location evidence="1">Nucleolus</location>
    </subcellularLocation>
</comment>
<keyword evidence="9" id="KW-0479">Metal-binding</keyword>
<dbReference type="InterPro" id="IPR042102">
    <property type="entry name" value="RNA_pol_Rpb1_3_sf"/>
</dbReference>
<evidence type="ECO:0000313" key="22">
    <source>
        <dbReference type="Proteomes" id="UP000014500"/>
    </source>
</evidence>
<dbReference type="InterPro" id="IPR007066">
    <property type="entry name" value="RNA_pol_Rpb1_3"/>
</dbReference>
<dbReference type="Gene3D" id="1.10.357.120">
    <property type="match status" value="1"/>
</dbReference>
<dbReference type="GO" id="GO:0005736">
    <property type="term" value="C:RNA polymerase I complex"/>
    <property type="evidence" value="ECO:0007669"/>
    <property type="project" value="UniProtKB-ARBA"/>
</dbReference>
<dbReference type="Proteomes" id="UP000014500">
    <property type="component" value="Unassembled WGS sequence"/>
</dbReference>